<dbReference type="RefSeq" id="WP_024070904.1">
    <property type="nucleotide sequence ID" value="NC_023062.1"/>
</dbReference>
<proteinExistence type="predicted"/>
<dbReference type="InterPro" id="IPR019065">
    <property type="entry name" value="RE_NgoFVII_N"/>
</dbReference>
<dbReference type="Gene3D" id="3.30.870.10">
    <property type="entry name" value="Endonuclease Chain A"/>
    <property type="match status" value="1"/>
</dbReference>
<dbReference type="Pfam" id="PF09565">
    <property type="entry name" value="RE_NgoFVII"/>
    <property type="match status" value="1"/>
</dbReference>
<sequence length="205" mass="24505">MEDQFLCTEICPFLEEWEQELLNDRFRKELNKSDQLEIAVGFGSYKSLKELDILISRKKIKKVCLILGMYYFNGISESLHKFVLEINEKWRKKGIGEIRLVHSWKYYGKLYCFFQKNQIFSAIYGSPNLSFLTEKWFNDPDQHEMALLTNDPKTLNKFPRYLEYLKSKGISENIETLEKYKLNSAENPYLKDEQKKSKIIYEKFS</sequence>
<keyword evidence="3" id="KW-1185">Reference proteome</keyword>
<gene>
    <name evidence="2" type="ORF">OVS_00550</name>
</gene>
<accession>A0ABM5P0X8</accession>
<organism evidence="2 3">
    <name type="scientific">Mycoplasma ovis str. Michigan</name>
    <dbReference type="NCBI Taxonomy" id="1415773"/>
    <lineage>
        <taxon>Bacteria</taxon>
        <taxon>Bacillati</taxon>
        <taxon>Mycoplasmatota</taxon>
        <taxon>Mollicutes</taxon>
        <taxon>Mycoplasmataceae</taxon>
        <taxon>Mycoplasma</taxon>
    </lineage>
</organism>
<dbReference type="EMBL" id="CP006935">
    <property type="protein sequence ID" value="AHC40102.1"/>
    <property type="molecule type" value="Genomic_DNA"/>
</dbReference>
<evidence type="ECO:0000259" key="1">
    <source>
        <dbReference type="Pfam" id="PF09565"/>
    </source>
</evidence>
<dbReference type="Proteomes" id="UP000018745">
    <property type="component" value="Chromosome"/>
</dbReference>
<evidence type="ECO:0000313" key="2">
    <source>
        <dbReference type="EMBL" id="AHC40102.1"/>
    </source>
</evidence>
<name>A0ABM5P0X8_9MOLU</name>
<evidence type="ECO:0000313" key="3">
    <source>
        <dbReference type="Proteomes" id="UP000018745"/>
    </source>
</evidence>
<protein>
    <recommendedName>
        <fullName evidence="1">Restriction endonuclease type II NgoFVII N-terminal domain-containing protein</fullName>
    </recommendedName>
</protein>
<reference evidence="2 3" key="1">
    <citation type="journal article" date="2014" name="Genome Announc.">
        <title>Complete Genome Sequence of Mycoplasma ovis Strain Michigan, a Hemoplasma of Sheep with Two Distinct 16S rRNA Genes.</title>
        <authorList>
            <person name="Deshuillers P.L."/>
            <person name="Santos A.P."/>
            <person name="do Nascimento N.C."/>
            <person name="Hampel J.A."/>
            <person name="Bergin I.L."/>
            <person name="Dyson M.C."/>
            <person name="Messick J.B."/>
        </authorList>
    </citation>
    <scope>NUCLEOTIDE SEQUENCE [LARGE SCALE GENOMIC DNA]</scope>
    <source>
        <strain evidence="2 3">Michigan</strain>
    </source>
</reference>
<feature type="domain" description="Restriction endonuclease type II NgoFVII N-terminal" evidence="1">
    <location>
        <begin position="22"/>
        <end position="178"/>
    </location>
</feature>